<proteinExistence type="predicted"/>
<sequence length="152" mass="16418">MDSGMMHLRGLFAIAGGLFFTYAGVLHFTDTSWFEPIVPPNLGSATFWVLASGVIEIAVGISLILPKTRKLGGYASAALLVVLYPANLYMWIYDVELGDGASLSPTGHVFRLFAQIGGILLSLWIAEWGPGVRPSLNDLFESHDFEGESPDA</sequence>
<name>A0A075G5Q4_9EURY</name>
<dbReference type="PANTHER" id="PTHR36974">
    <property type="entry name" value="MEMBRANE PROTEIN-RELATED"/>
    <property type="match status" value="1"/>
</dbReference>
<organism evidence="2">
    <name type="scientific">uncultured marine group II/III euryarchaeote AD1000_96_B04</name>
    <dbReference type="NCBI Taxonomy" id="1457829"/>
    <lineage>
        <taxon>Archaea</taxon>
        <taxon>Methanobacteriati</taxon>
        <taxon>Methanobacteriota</taxon>
        <taxon>environmental samples</taxon>
    </lineage>
</organism>
<keyword evidence="1" id="KW-1133">Transmembrane helix</keyword>
<feature type="transmembrane region" description="Helical" evidence="1">
    <location>
        <begin position="7"/>
        <end position="25"/>
    </location>
</feature>
<dbReference type="AlphaFoldDB" id="A0A075G5Q4"/>
<evidence type="ECO:0000313" key="2">
    <source>
        <dbReference type="EMBL" id="AIE97241.1"/>
    </source>
</evidence>
<keyword evidence="1" id="KW-0812">Transmembrane</keyword>
<dbReference type="PANTHER" id="PTHR36974:SF1">
    <property type="entry name" value="DOXX FAMILY MEMBRANE PROTEIN"/>
    <property type="match status" value="1"/>
</dbReference>
<evidence type="ECO:0000256" key="1">
    <source>
        <dbReference type="SAM" id="Phobius"/>
    </source>
</evidence>
<keyword evidence="1" id="KW-0472">Membrane</keyword>
<reference evidence="2" key="1">
    <citation type="journal article" date="2014" name="Genome Biol. Evol.">
        <title>Pangenome evidence for extensive interdomain horizontal transfer affecting lineage core and shell genes in uncultured planktonic thaumarchaeota and euryarchaeota.</title>
        <authorList>
            <person name="Deschamps P."/>
            <person name="Zivanovic Y."/>
            <person name="Moreira D."/>
            <person name="Rodriguez-Valera F."/>
            <person name="Lopez-Garcia P."/>
        </authorList>
    </citation>
    <scope>NUCLEOTIDE SEQUENCE</scope>
</reference>
<feature type="transmembrane region" description="Helical" evidence="1">
    <location>
        <begin position="112"/>
        <end position="129"/>
    </location>
</feature>
<feature type="transmembrane region" description="Helical" evidence="1">
    <location>
        <begin position="45"/>
        <end position="65"/>
    </location>
</feature>
<dbReference type="EMBL" id="KF900502">
    <property type="protein sequence ID" value="AIE97241.1"/>
    <property type="molecule type" value="Genomic_DNA"/>
</dbReference>
<feature type="transmembrane region" description="Helical" evidence="1">
    <location>
        <begin position="72"/>
        <end position="92"/>
    </location>
</feature>
<accession>A0A075G5Q4</accession>
<protein>
    <submittedName>
        <fullName evidence="2">Putative membrane protein</fullName>
    </submittedName>
</protein>